<evidence type="ECO:0000256" key="2">
    <source>
        <dbReference type="ARBA" id="ARBA00022676"/>
    </source>
</evidence>
<dbReference type="Pfam" id="PF00535">
    <property type="entry name" value="Glycos_transf_2"/>
    <property type="match status" value="1"/>
</dbReference>
<name>A0A0T7GE49_NEOGA</name>
<evidence type="ECO:0000256" key="4">
    <source>
        <dbReference type="ARBA" id="ARBA00022692"/>
    </source>
</evidence>
<proteinExistence type="predicted"/>
<feature type="domain" description="Glycosyltransferase 2-like" evidence="8">
    <location>
        <begin position="9"/>
        <end position="141"/>
    </location>
</feature>
<dbReference type="InterPro" id="IPR050256">
    <property type="entry name" value="Glycosyltransferase_2"/>
</dbReference>
<keyword evidence="6 7" id="KW-0472">Membrane</keyword>
<dbReference type="InterPro" id="IPR029044">
    <property type="entry name" value="Nucleotide-diphossugar_trans"/>
</dbReference>
<dbReference type="PANTHER" id="PTHR48090">
    <property type="entry name" value="UNDECAPRENYL-PHOSPHATE 4-DEOXY-4-FORMAMIDO-L-ARABINOSE TRANSFERASE-RELATED"/>
    <property type="match status" value="1"/>
</dbReference>
<evidence type="ECO:0000256" key="6">
    <source>
        <dbReference type="ARBA" id="ARBA00023136"/>
    </source>
</evidence>
<dbReference type="AlphaFoldDB" id="A0A0T7GE49"/>
<dbReference type="InterPro" id="IPR001173">
    <property type="entry name" value="Glyco_trans_2-like"/>
</dbReference>
<keyword evidence="2" id="KW-0328">Glycosyltransferase</keyword>
<evidence type="ECO:0000256" key="7">
    <source>
        <dbReference type="SAM" id="Phobius"/>
    </source>
</evidence>
<dbReference type="Proteomes" id="UP000039660">
    <property type="component" value="Unassembled WGS sequence"/>
</dbReference>
<feature type="transmembrane region" description="Helical" evidence="7">
    <location>
        <begin position="266"/>
        <end position="288"/>
    </location>
</feature>
<evidence type="ECO:0000256" key="1">
    <source>
        <dbReference type="ARBA" id="ARBA00004141"/>
    </source>
</evidence>
<evidence type="ECO:0000256" key="5">
    <source>
        <dbReference type="ARBA" id="ARBA00022989"/>
    </source>
</evidence>
<dbReference type="EMBL" id="CCRK01000002">
    <property type="protein sequence ID" value="CDZ45436.1"/>
    <property type="molecule type" value="Genomic_DNA"/>
</dbReference>
<dbReference type="SUPFAM" id="SSF53448">
    <property type="entry name" value="Nucleotide-diphospho-sugar transferases"/>
    <property type="match status" value="1"/>
</dbReference>
<evidence type="ECO:0000313" key="10">
    <source>
        <dbReference type="Proteomes" id="UP000039660"/>
    </source>
</evidence>
<comment type="subcellular location">
    <subcellularLocation>
        <location evidence="1">Membrane</location>
        <topology evidence="1">Multi-pass membrane protein</topology>
    </subcellularLocation>
</comment>
<dbReference type="PANTHER" id="PTHR48090:SF1">
    <property type="entry name" value="PROPHAGE BACTOPRENOL GLUCOSYL TRANSFERASE HOMOLOG"/>
    <property type="match status" value="1"/>
</dbReference>
<reference evidence="9 10" key="1">
    <citation type="submission" date="2014-08" db="EMBL/GenBank/DDBJ databases">
        <authorList>
            <person name="Chen Y.-H."/>
        </authorList>
    </citation>
    <scope>NUCLEOTIDE SEQUENCE [LARGE SCALE GENOMIC DNA]</scope>
</reference>
<evidence type="ECO:0000259" key="8">
    <source>
        <dbReference type="Pfam" id="PF00535"/>
    </source>
</evidence>
<dbReference type="GO" id="GO:0016757">
    <property type="term" value="F:glycosyltransferase activity"/>
    <property type="evidence" value="ECO:0007669"/>
    <property type="project" value="UniProtKB-KW"/>
</dbReference>
<keyword evidence="5 7" id="KW-1133">Transmembrane helix</keyword>
<organism evidence="9 10">
    <name type="scientific">Neorhizobium galegae bv. officinalis</name>
    <dbReference type="NCBI Taxonomy" id="323656"/>
    <lineage>
        <taxon>Bacteria</taxon>
        <taxon>Pseudomonadati</taxon>
        <taxon>Pseudomonadota</taxon>
        <taxon>Alphaproteobacteria</taxon>
        <taxon>Hyphomicrobiales</taxon>
        <taxon>Rhizobiaceae</taxon>
        <taxon>Rhizobium/Agrobacterium group</taxon>
        <taxon>Neorhizobium</taxon>
    </lineage>
</organism>
<evidence type="ECO:0000256" key="3">
    <source>
        <dbReference type="ARBA" id="ARBA00022679"/>
    </source>
</evidence>
<accession>A0A0T7GE49</accession>
<dbReference type="GO" id="GO:0005886">
    <property type="term" value="C:plasma membrane"/>
    <property type="evidence" value="ECO:0007669"/>
    <property type="project" value="TreeGrafter"/>
</dbReference>
<evidence type="ECO:0000313" key="9">
    <source>
        <dbReference type="EMBL" id="CDZ45436.1"/>
    </source>
</evidence>
<feature type="transmembrane region" description="Helical" evidence="7">
    <location>
        <begin position="229"/>
        <end position="254"/>
    </location>
</feature>
<sequence length="315" mass="35516">MIPMRPKLSIVTTLYRSMDTIEEFIQRALAAGEAVSDDIEIVIVDDGSPDGSVTIVRRWVELDPRISLVCLSRNFGHHRAMLVGLEHAQGDLVFLIDSDLEEPPELLSEMSCVLREKAVDCVYGLQESRKGGRIERISGRIFYWLFSVLSEVRIPENVSTMRLMTRRYVTTLLKFRDKNPVFVPLSILAGYPQASFSFVKTSTSDTTYSLGRRVALTALAITTFSAKPLMLMLCFSLIMAFLGIVYGAFVVFHAMTGPIQDGWSSLMAVVVFFFSLNAVFTGLMGLYVKQILEEVKDRPRTIVQDIYSRGRYHQD</sequence>
<protein>
    <submittedName>
        <fullName evidence="9">Glycosil transferase</fullName>
    </submittedName>
</protein>
<dbReference type="Gene3D" id="3.90.550.10">
    <property type="entry name" value="Spore Coat Polysaccharide Biosynthesis Protein SpsA, Chain A"/>
    <property type="match status" value="1"/>
</dbReference>
<keyword evidence="3 9" id="KW-0808">Transferase</keyword>
<keyword evidence="4 7" id="KW-0812">Transmembrane</keyword>
<gene>
    <name evidence="9" type="ORF">NGAL_HAMBI1189_08590</name>
</gene>
<dbReference type="CDD" id="cd04187">
    <property type="entry name" value="DPM1_like_bac"/>
    <property type="match status" value="1"/>
</dbReference>